<feature type="non-terminal residue" evidence="4">
    <location>
        <position position="1"/>
    </location>
</feature>
<dbReference type="InterPro" id="IPR023574">
    <property type="entry name" value="Ribosomal_uL4_dom_sf"/>
</dbReference>
<dbReference type="Proteomes" id="UP000306740">
    <property type="component" value="Unassembled WGS sequence"/>
</dbReference>
<sequence>SLVNGDAPSTKTALATLREITGRPRTLVVIERTDDVTVKSLRNVAGTHLIELAQLNTYDVLLSDDVVFTKAAFDAFVALRSSGDAETIKLSEAATAKDGDK</sequence>
<dbReference type="AlphaFoldDB" id="A0A5C4MD70"/>
<evidence type="ECO:0000256" key="2">
    <source>
        <dbReference type="ARBA" id="ARBA00022980"/>
    </source>
</evidence>
<accession>A0A5C4MD70</accession>
<dbReference type="EMBL" id="VDFR01000200">
    <property type="protein sequence ID" value="TNC31720.1"/>
    <property type="molecule type" value="Genomic_DNA"/>
</dbReference>
<dbReference type="OrthoDB" id="9803201at2"/>
<dbReference type="GO" id="GO:0006412">
    <property type="term" value="P:translation"/>
    <property type="evidence" value="ECO:0007669"/>
    <property type="project" value="InterPro"/>
</dbReference>
<dbReference type="InterPro" id="IPR002136">
    <property type="entry name" value="Ribosomal_uL4"/>
</dbReference>
<reference evidence="4 5" key="1">
    <citation type="submission" date="2019-05" db="EMBL/GenBank/DDBJ databases">
        <title>Mumia sp. nov., isolated from the intestinal contents of plateau pika (Ochotona curzoniae) in the Qinghai-Tibet plateau of China.</title>
        <authorList>
            <person name="Tian Z."/>
        </authorList>
    </citation>
    <scope>NUCLEOTIDE SEQUENCE [LARGE SCALE GENOMIC DNA]</scope>
    <source>
        <strain evidence="5">527</strain>
    </source>
</reference>
<evidence type="ECO:0000313" key="5">
    <source>
        <dbReference type="Proteomes" id="UP000306740"/>
    </source>
</evidence>
<name>A0A5C4MD70_9ACTN</name>
<dbReference type="GO" id="GO:1990904">
    <property type="term" value="C:ribonucleoprotein complex"/>
    <property type="evidence" value="ECO:0007669"/>
    <property type="project" value="UniProtKB-KW"/>
</dbReference>
<evidence type="ECO:0000256" key="3">
    <source>
        <dbReference type="ARBA" id="ARBA00023274"/>
    </source>
</evidence>
<gene>
    <name evidence="4" type="primary">rplD</name>
    <name evidence="4" type="ORF">FHE65_30810</name>
</gene>
<keyword evidence="3" id="KW-0687">Ribonucleoprotein</keyword>
<dbReference type="Pfam" id="PF00573">
    <property type="entry name" value="Ribosomal_L4"/>
    <property type="match status" value="1"/>
</dbReference>
<protein>
    <submittedName>
        <fullName evidence="4">50S ribosomal protein L4</fullName>
    </submittedName>
</protein>
<dbReference type="GO" id="GO:0003735">
    <property type="term" value="F:structural constituent of ribosome"/>
    <property type="evidence" value="ECO:0007669"/>
    <property type="project" value="InterPro"/>
</dbReference>
<organism evidence="4 5">
    <name type="scientific">Mumia zhuanghuii</name>
    <dbReference type="NCBI Taxonomy" id="2585211"/>
    <lineage>
        <taxon>Bacteria</taxon>
        <taxon>Bacillati</taxon>
        <taxon>Actinomycetota</taxon>
        <taxon>Actinomycetes</taxon>
        <taxon>Propionibacteriales</taxon>
        <taxon>Nocardioidaceae</taxon>
        <taxon>Mumia</taxon>
    </lineage>
</organism>
<evidence type="ECO:0000256" key="1">
    <source>
        <dbReference type="ARBA" id="ARBA00010528"/>
    </source>
</evidence>
<comment type="caution">
    <text evidence="4">The sequence shown here is derived from an EMBL/GenBank/DDBJ whole genome shotgun (WGS) entry which is preliminary data.</text>
</comment>
<evidence type="ECO:0000313" key="4">
    <source>
        <dbReference type="EMBL" id="TNC31720.1"/>
    </source>
</evidence>
<dbReference type="SUPFAM" id="SSF52166">
    <property type="entry name" value="Ribosomal protein L4"/>
    <property type="match status" value="1"/>
</dbReference>
<dbReference type="Gene3D" id="3.40.1370.10">
    <property type="match status" value="1"/>
</dbReference>
<dbReference type="GO" id="GO:0005840">
    <property type="term" value="C:ribosome"/>
    <property type="evidence" value="ECO:0007669"/>
    <property type="project" value="UniProtKB-KW"/>
</dbReference>
<proteinExistence type="inferred from homology"/>
<comment type="similarity">
    <text evidence="1">Belongs to the universal ribosomal protein uL4 family.</text>
</comment>
<keyword evidence="2 4" id="KW-0689">Ribosomal protein</keyword>
<dbReference type="RefSeq" id="WP_139107158.1">
    <property type="nucleotide sequence ID" value="NZ_VDFR01000200.1"/>
</dbReference>